<evidence type="ECO:0000256" key="3">
    <source>
        <dbReference type="ARBA" id="ARBA00022679"/>
    </source>
</evidence>
<evidence type="ECO:0000313" key="9">
    <source>
        <dbReference type="EMBL" id="EPG72556.1"/>
    </source>
</evidence>
<feature type="transmembrane region" description="Helical" evidence="8">
    <location>
        <begin position="302"/>
        <end position="320"/>
    </location>
</feature>
<dbReference type="OrthoDB" id="344834at2"/>
<keyword evidence="4 8" id="KW-0812">Transmembrane</keyword>
<feature type="transmembrane region" description="Helical" evidence="8">
    <location>
        <begin position="90"/>
        <end position="108"/>
    </location>
</feature>
<keyword evidence="6 8" id="KW-0472">Membrane</keyword>
<keyword evidence="10" id="KW-1185">Reference proteome</keyword>
<sequence length="442" mass="50883">MRIDLRRRGPLLLFITLLAYLLLNGLSHVSQDTDFKDYFEASKNFRIQKDLYNLDVLEELIAELKSGKLNLNDILKPEIFLRLQAKMDNVGAYIYPPTFAFLLIPLSFSEYEISSAIFFCLNFAALVASLFLIGKFLGYDRQFLFLTTVTLLCFRFIENHQNNNQVGFILIFLILSSVTVKKNWLAGLLLALAIVIKITPAVFLFYFLVKRRYSVIFYTLGFGILWAFLPALTEPSFTWKMNQTWYELVLEKYLKSPAIRAWKNNQSLSSTLAKYFLQYADIMNQGRFGMPFVELTLNQIKWIGNILSFGIAAPYLYRAYKGASDGFLLSGLFFFSVLFSGISWIHAFVFLLFPTAFVLSGFWPSTERFPNRGEWKSLFGKNKATGIYLILSFAVLLLNRAIIGSAAEELLMMLSFLFYISVIQYFCLFFVESKKNPESEPT</sequence>
<feature type="transmembrane region" description="Helical" evidence="8">
    <location>
        <begin position="410"/>
        <end position="431"/>
    </location>
</feature>
<evidence type="ECO:0000256" key="7">
    <source>
        <dbReference type="ARBA" id="ARBA00024033"/>
    </source>
</evidence>
<dbReference type="Pfam" id="PF09594">
    <property type="entry name" value="GT87"/>
    <property type="match status" value="1"/>
</dbReference>
<feature type="transmembrane region" description="Helical" evidence="8">
    <location>
        <begin position="186"/>
        <end position="208"/>
    </location>
</feature>
<dbReference type="GO" id="GO:0005886">
    <property type="term" value="C:plasma membrane"/>
    <property type="evidence" value="ECO:0007669"/>
    <property type="project" value="UniProtKB-SubCell"/>
</dbReference>
<dbReference type="Proteomes" id="UP000014540">
    <property type="component" value="Unassembled WGS sequence"/>
</dbReference>
<dbReference type="GO" id="GO:0016758">
    <property type="term" value="F:hexosyltransferase activity"/>
    <property type="evidence" value="ECO:0007669"/>
    <property type="project" value="InterPro"/>
</dbReference>
<evidence type="ECO:0000256" key="8">
    <source>
        <dbReference type="SAM" id="Phobius"/>
    </source>
</evidence>
<evidence type="ECO:0000256" key="1">
    <source>
        <dbReference type="ARBA" id="ARBA00004651"/>
    </source>
</evidence>
<evidence type="ECO:0000313" key="10">
    <source>
        <dbReference type="Proteomes" id="UP000014540"/>
    </source>
</evidence>
<keyword evidence="3" id="KW-0808">Transferase</keyword>
<keyword evidence="5 8" id="KW-1133">Transmembrane helix</keyword>
<evidence type="ECO:0000256" key="2">
    <source>
        <dbReference type="ARBA" id="ARBA00022475"/>
    </source>
</evidence>
<gene>
    <name evidence="9" type="ORF">LEP1GSC058_0973</name>
</gene>
<name>S3UQ78_9LEPT</name>
<reference evidence="9" key="1">
    <citation type="submission" date="2013-04" db="EMBL/GenBank/DDBJ databases">
        <authorList>
            <person name="Harkins D.M."/>
            <person name="Durkin A.S."/>
            <person name="Selengut J.D."/>
            <person name="Sanka R."/>
            <person name="DePew J."/>
            <person name="Purushe J."/>
            <person name="Ahmed A."/>
            <person name="van der Linden H."/>
            <person name="Goris M.G.A."/>
            <person name="Hartskeerl R.A."/>
            <person name="Vinetz J.M."/>
            <person name="Sutton G.G."/>
            <person name="Nelson W.C."/>
            <person name="Fouts D.E."/>
        </authorList>
    </citation>
    <scope>NUCLEOTIDE SEQUENCE [LARGE SCALE GENOMIC DNA]</scope>
    <source>
        <strain evidence="9">BUT 6</strain>
    </source>
</reference>
<dbReference type="STRING" id="1193011.LEP1GSC058_0973"/>
<feature type="transmembrane region" description="Helical" evidence="8">
    <location>
        <begin position="385"/>
        <end position="403"/>
    </location>
</feature>
<dbReference type="InterPro" id="IPR018584">
    <property type="entry name" value="GT87"/>
</dbReference>
<evidence type="ECO:0000256" key="6">
    <source>
        <dbReference type="ARBA" id="ARBA00023136"/>
    </source>
</evidence>
<feature type="transmembrane region" description="Helical" evidence="8">
    <location>
        <begin position="215"/>
        <end position="233"/>
    </location>
</feature>
<dbReference type="RefSeq" id="WP_016551125.1">
    <property type="nucleotide sequence ID" value="NZ_AKWZ02000011.1"/>
</dbReference>
<comment type="similarity">
    <text evidence="7">Belongs to the glycosyltransferase 87 family.</text>
</comment>
<evidence type="ECO:0000256" key="4">
    <source>
        <dbReference type="ARBA" id="ARBA00022692"/>
    </source>
</evidence>
<comment type="subcellular location">
    <subcellularLocation>
        <location evidence="1">Cell membrane</location>
        <topology evidence="1">Multi-pass membrane protein</topology>
    </subcellularLocation>
</comment>
<organism evidence="9 10">
    <name type="scientific">Leptospira fainei serovar Hurstbridge str. BUT 6</name>
    <dbReference type="NCBI Taxonomy" id="1193011"/>
    <lineage>
        <taxon>Bacteria</taxon>
        <taxon>Pseudomonadati</taxon>
        <taxon>Spirochaetota</taxon>
        <taxon>Spirochaetia</taxon>
        <taxon>Leptospirales</taxon>
        <taxon>Leptospiraceae</taxon>
        <taxon>Leptospira</taxon>
    </lineage>
</organism>
<evidence type="ECO:0000256" key="5">
    <source>
        <dbReference type="ARBA" id="ARBA00022989"/>
    </source>
</evidence>
<accession>S3UQ78</accession>
<keyword evidence="2" id="KW-1003">Cell membrane</keyword>
<feature type="transmembrane region" description="Helical" evidence="8">
    <location>
        <begin position="332"/>
        <end position="365"/>
    </location>
</feature>
<dbReference type="AlphaFoldDB" id="S3UQ78"/>
<protein>
    <submittedName>
        <fullName evidence="9">PF09594 family protein</fullName>
    </submittedName>
</protein>
<proteinExistence type="inferred from homology"/>
<comment type="caution">
    <text evidence="9">The sequence shown here is derived from an EMBL/GenBank/DDBJ whole genome shotgun (WGS) entry which is preliminary data.</text>
</comment>
<dbReference type="EMBL" id="AKWZ02000011">
    <property type="protein sequence ID" value="EPG72556.1"/>
    <property type="molecule type" value="Genomic_DNA"/>
</dbReference>
<feature type="transmembrane region" description="Helical" evidence="8">
    <location>
        <begin position="115"/>
        <end position="133"/>
    </location>
</feature>